<dbReference type="AlphaFoldDB" id="A0A0A9F2H5"/>
<sequence>MNKQSPASQQTIAWRTTQEIKELKPTPGQCPR</sequence>
<dbReference type="EMBL" id="GBRH01190686">
    <property type="protein sequence ID" value="JAE07210.1"/>
    <property type="molecule type" value="Transcribed_RNA"/>
</dbReference>
<name>A0A0A9F2H5_ARUDO</name>
<evidence type="ECO:0000256" key="1">
    <source>
        <dbReference type="SAM" id="MobiDB-lite"/>
    </source>
</evidence>
<feature type="compositionally biased region" description="Polar residues" evidence="1">
    <location>
        <begin position="1"/>
        <end position="17"/>
    </location>
</feature>
<reference evidence="2" key="1">
    <citation type="submission" date="2014-09" db="EMBL/GenBank/DDBJ databases">
        <authorList>
            <person name="Magalhaes I.L.F."/>
            <person name="Oliveira U."/>
            <person name="Santos F.R."/>
            <person name="Vidigal T.H.D.A."/>
            <person name="Brescovit A.D."/>
            <person name="Santos A.J."/>
        </authorList>
    </citation>
    <scope>NUCLEOTIDE SEQUENCE</scope>
    <source>
        <tissue evidence="2">Shoot tissue taken approximately 20 cm above the soil surface</tissue>
    </source>
</reference>
<accession>A0A0A9F2H5</accession>
<evidence type="ECO:0000313" key="2">
    <source>
        <dbReference type="EMBL" id="JAE07210.1"/>
    </source>
</evidence>
<organism evidence="2">
    <name type="scientific">Arundo donax</name>
    <name type="common">Giant reed</name>
    <name type="synonym">Donax arundinaceus</name>
    <dbReference type="NCBI Taxonomy" id="35708"/>
    <lineage>
        <taxon>Eukaryota</taxon>
        <taxon>Viridiplantae</taxon>
        <taxon>Streptophyta</taxon>
        <taxon>Embryophyta</taxon>
        <taxon>Tracheophyta</taxon>
        <taxon>Spermatophyta</taxon>
        <taxon>Magnoliopsida</taxon>
        <taxon>Liliopsida</taxon>
        <taxon>Poales</taxon>
        <taxon>Poaceae</taxon>
        <taxon>PACMAD clade</taxon>
        <taxon>Arundinoideae</taxon>
        <taxon>Arundineae</taxon>
        <taxon>Arundo</taxon>
    </lineage>
</organism>
<protein>
    <submittedName>
        <fullName evidence="2">Uncharacterized protein</fullName>
    </submittedName>
</protein>
<reference evidence="2" key="2">
    <citation type="journal article" date="2015" name="Data Brief">
        <title>Shoot transcriptome of the giant reed, Arundo donax.</title>
        <authorList>
            <person name="Barrero R.A."/>
            <person name="Guerrero F.D."/>
            <person name="Moolhuijzen P."/>
            <person name="Goolsby J.A."/>
            <person name="Tidwell J."/>
            <person name="Bellgard S.E."/>
            <person name="Bellgard M.I."/>
        </authorList>
    </citation>
    <scope>NUCLEOTIDE SEQUENCE</scope>
    <source>
        <tissue evidence="2">Shoot tissue taken approximately 20 cm above the soil surface</tissue>
    </source>
</reference>
<feature type="region of interest" description="Disordered" evidence="1">
    <location>
        <begin position="1"/>
        <end position="32"/>
    </location>
</feature>
<proteinExistence type="predicted"/>